<organism evidence="3 4">
    <name type="scientific">Cronartium quercuum f. sp. fusiforme G11</name>
    <dbReference type="NCBI Taxonomy" id="708437"/>
    <lineage>
        <taxon>Eukaryota</taxon>
        <taxon>Fungi</taxon>
        <taxon>Dikarya</taxon>
        <taxon>Basidiomycota</taxon>
        <taxon>Pucciniomycotina</taxon>
        <taxon>Pucciniomycetes</taxon>
        <taxon>Pucciniales</taxon>
        <taxon>Coleosporiaceae</taxon>
        <taxon>Cronartium</taxon>
    </lineage>
</organism>
<dbReference type="OrthoDB" id="2507689at2759"/>
<evidence type="ECO:0000313" key="3">
    <source>
        <dbReference type="EMBL" id="KAG0141928.1"/>
    </source>
</evidence>
<feature type="region of interest" description="Disordered" evidence="2">
    <location>
        <begin position="292"/>
        <end position="328"/>
    </location>
</feature>
<dbReference type="Proteomes" id="UP000886653">
    <property type="component" value="Unassembled WGS sequence"/>
</dbReference>
<feature type="region of interest" description="Disordered" evidence="2">
    <location>
        <begin position="344"/>
        <end position="371"/>
    </location>
</feature>
<feature type="coiled-coil region" evidence="1">
    <location>
        <begin position="101"/>
        <end position="128"/>
    </location>
</feature>
<comment type="caution">
    <text evidence="3">The sequence shown here is derived from an EMBL/GenBank/DDBJ whole genome shotgun (WGS) entry which is preliminary data.</text>
</comment>
<evidence type="ECO:0000256" key="2">
    <source>
        <dbReference type="SAM" id="MobiDB-lite"/>
    </source>
</evidence>
<feature type="compositionally biased region" description="Low complexity" evidence="2">
    <location>
        <begin position="1"/>
        <end position="20"/>
    </location>
</feature>
<name>A0A9P6N9R4_9BASI</name>
<gene>
    <name evidence="3" type="ORF">CROQUDRAFT_259087</name>
</gene>
<evidence type="ECO:0000313" key="4">
    <source>
        <dbReference type="Proteomes" id="UP000886653"/>
    </source>
</evidence>
<keyword evidence="4" id="KW-1185">Reference proteome</keyword>
<evidence type="ECO:0000256" key="1">
    <source>
        <dbReference type="SAM" id="Coils"/>
    </source>
</evidence>
<reference evidence="3" key="1">
    <citation type="submission" date="2013-11" db="EMBL/GenBank/DDBJ databases">
        <title>Genome sequence of the fusiform rust pathogen reveals effectors for host alternation and coevolution with pine.</title>
        <authorList>
            <consortium name="DOE Joint Genome Institute"/>
            <person name="Smith K."/>
            <person name="Pendleton A."/>
            <person name="Kubisiak T."/>
            <person name="Anderson C."/>
            <person name="Salamov A."/>
            <person name="Aerts A."/>
            <person name="Riley R."/>
            <person name="Clum A."/>
            <person name="Lindquist E."/>
            <person name="Ence D."/>
            <person name="Campbell M."/>
            <person name="Kronenberg Z."/>
            <person name="Feau N."/>
            <person name="Dhillon B."/>
            <person name="Hamelin R."/>
            <person name="Burleigh J."/>
            <person name="Smith J."/>
            <person name="Yandell M."/>
            <person name="Nelson C."/>
            <person name="Grigoriev I."/>
            <person name="Davis J."/>
        </authorList>
    </citation>
    <scope>NUCLEOTIDE SEQUENCE</scope>
    <source>
        <strain evidence="3">G11</strain>
    </source>
</reference>
<dbReference type="InterPro" id="IPR003903">
    <property type="entry name" value="UIM_dom"/>
</dbReference>
<feature type="region of interest" description="Disordered" evidence="2">
    <location>
        <begin position="715"/>
        <end position="749"/>
    </location>
</feature>
<feature type="compositionally biased region" description="Polar residues" evidence="2">
    <location>
        <begin position="21"/>
        <end position="41"/>
    </location>
</feature>
<feature type="region of interest" description="Disordered" evidence="2">
    <location>
        <begin position="193"/>
        <end position="248"/>
    </location>
</feature>
<feature type="compositionally biased region" description="Polar residues" evidence="2">
    <location>
        <begin position="193"/>
        <end position="233"/>
    </location>
</feature>
<feature type="region of interest" description="Disordered" evidence="2">
    <location>
        <begin position="1"/>
        <end position="79"/>
    </location>
</feature>
<sequence>MTYNRSPSTSSFSSTRTQPFININRTQSQPQPLTSQASTYQPPRPLPVPLPLPSHPSSDQLHSHHSIRSQSTPEESHEDYQLKLALLASRDEHERHQLTLEQRELEMVERARRESETAEAERKQNEKVRLASLEESEREILEGVLLESQSHYQQNSVNDEDQLALELALAMSLSEAEASGPLWSFASAASTFENGDHSSSLSTDLQHTQSTHISHQINGPNPSISTIEPNYTTHHAHSPLSAREQYQNSHLQTPLLASNLTGHSAADHPPPYIVVASPTSATDFPPLSNYFSSPSTAHQAHETPQAGLIGRQPSRPPLPPRRPNLEGRLSGSLNVLHQRASLAGFPSDESSELVDEERSRPASSLGLSRPDDLAAANMESDPFVDRFAATTPFEEEANPLQRPALMIRTRSDQFVPFPVASSHSDRASLSTLQFPDETEAVDEAIKEALERARSQSVYSGSFAPMAVDDEDSDVFGTLEEPECSPPSSPTSLSDSRTFTANPRPSPSMCEGVRYGSMEENRASLEFEGQFPDSIGLSKYGRDGGPANGLFGIEAWSWNQLLTYFMWHGNSRLEAGPLDVAEAEENNTPTKLALFVEFVYRPTLPNAQTYVKLVLELISGPEPALPQYAKQKSTISHHSRHSLSTLASSLHEIHTVARLVSCSSSPFRTAKPGLNTDRLKRLAKAIEREQVGQKGKGIVEEERLIKRGKRWLRRKMATSAGGNESERVDGEGLPLPNGATLVQPWDSEWS</sequence>
<proteinExistence type="predicted"/>
<feature type="compositionally biased region" description="Pro residues" evidence="2">
    <location>
        <begin position="42"/>
        <end position="54"/>
    </location>
</feature>
<protein>
    <submittedName>
        <fullName evidence="3">Uncharacterized protein</fullName>
    </submittedName>
</protein>
<dbReference type="EMBL" id="MU167366">
    <property type="protein sequence ID" value="KAG0141928.1"/>
    <property type="molecule type" value="Genomic_DNA"/>
</dbReference>
<accession>A0A9P6N9R4</accession>
<keyword evidence="1" id="KW-0175">Coiled coil</keyword>
<feature type="region of interest" description="Disordered" evidence="2">
    <location>
        <begin position="475"/>
        <end position="507"/>
    </location>
</feature>
<dbReference type="PROSITE" id="PS50330">
    <property type="entry name" value="UIM"/>
    <property type="match status" value="1"/>
</dbReference>
<dbReference type="AlphaFoldDB" id="A0A9P6N9R4"/>